<dbReference type="EMBL" id="UINC01001660">
    <property type="protein sequence ID" value="SUZ85987.1"/>
    <property type="molecule type" value="Genomic_DNA"/>
</dbReference>
<reference evidence="1" key="1">
    <citation type="submission" date="2018-05" db="EMBL/GenBank/DDBJ databases">
        <authorList>
            <person name="Lanie J.A."/>
            <person name="Ng W.-L."/>
            <person name="Kazmierczak K.M."/>
            <person name="Andrzejewski T.M."/>
            <person name="Davidsen T.M."/>
            <person name="Wayne K.J."/>
            <person name="Tettelin H."/>
            <person name="Glass J.I."/>
            <person name="Rusch D."/>
            <person name="Podicherti R."/>
            <person name="Tsui H.-C.T."/>
            <person name="Winkler M.E."/>
        </authorList>
    </citation>
    <scope>NUCLEOTIDE SEQUENCE</scope>
</reference>
<name>A0A381R7Z1_9ZZZZ</name>
<proteinExistence type="predicted"/>
<gene>
    <name evidence="1" type="ORF">METZ01_LOCUS38841</name>
</gene>
<dbReference type="AlphaFoldDB" id="A0A381R7Z1"/>
<organism evidence="1">
    <name type="scientific">marine metagenome</name>
    <dbReference type="NCBI Taxonomy" id="408172"/>
    <lineage>
        <taxon>unclassified sequences</taxon>
        <taxon>metagenomes</taxon>
        <taxon>ecological metagenomes</taxon>
    </lineage>
</organism>
<sequence>MVKLIFLKSKKKAELKFYLFFMNLSISNKNFAKKIK</sequence>
<evidence type="ECO:0000313" key="1">
    <source>
        <dbReference type="EMBL" id="SUZ85987.1"/>
    </source>
</evidence>
<protein>
    <submittedName>
        <fullName evidence="1">Uncharacterized protein</fullName>
    </submittedName>
</protein>
<accession>A0A381R7Z1</accession>